<evidence type="ECO:0000313" key="3">
    <source>
        <dbReference type="Proteomes" id="UP000299102"/>
    </source>
</evidence>
<dbReference type="EMBL" id="BGZK01000211">
    <property type="protein sequence ID" value="GBP28809.1"/>
    <property type="molecule type" value="Genomic_DNA"/>
</dbReference>
<feature type="compositionally biased region" description="Polar residues" evidence="1">
    <location>
        <begin position="69"/>
        <end position="78"/>
    </location>
</feature>
<accession>A0A4C1UR69</accession>
<feature type="region of interest" description="Disordered" evidence="1">
    <location>
        <begin position="1"/>
        <end position="46"/>
    </location>
</feature>
<feature type="region of interest" description="Disordered" evidence="1">
    <location>
        <begin position="69"/>
        <end position="101"/>
    </location>
</feature>
<dbReference type="AlphaFoldDB" id="A0A4C1UR69"/>
<evidence type="ECO:0000313" key="2">
    <source>
        <dbReference type="EMBL" id="GBP28809.1"/>
    </source>
</evidence>
<comment type="caution">
    <text evidence="2">The sequence shown here is derived from an EMBL/GenBank/DDBJ whole genome shotgun (WGS) entry which is preliminary data.</text>
</comment>
<sequence>MHPECRQPSNGKPLADDGTQHTPRPSPPPGHAPRVRKQCPSSAGRPPFKVAFGKVTMFETDLVLDTLVQNPSINSSTGPLDRRRPSRGMNTVSGTLEVTSR</sequence>
<proteinExistence type="predicted"/>
<dbReference type="Proteomes" id="UP000299102">
    <property type="component" value="Unassembled WGS sequence"/>
</dbReference>
<protein>
    <submittedName>
        <fullName evidence="2">Uncharacterized protein</fullName>
    </submittedName>
</protein>
<feature type="compositionally biased region" description="Polar residues" evidence="1">
    <location>
        <begin position="88"/>
        <end position="101"/>
    </location>
</feature>
<organism evidence="2 3">
    <name type="scientific">Eumeta variegata</name>
    <name type="common">Bagworm moth</name>
    <name type="synonym">Eumeta japonica</name>
    <dbReference type="NCBI Taxonomy" id="151549"/>
    <lineage>
        <taxon>Eukaryota</taxon>
        <taxon>Metazoa</taxon>
        <taxon>Ecdysozoa</taxon>
        <taxon>Arthropoda</taxon>
        <taxon>Hexapoda</taxon>
        <taxon>Insecta</taxon>
        <taxon>Pterygota</taxon>
        <taxon>Neoptera</taxon>
        <taxon>Endopterygota</taxon>
        <taxon>Lepidoptera</taxon>
        <taxon>Glossata</taxon>
        <taxon>Ditrysia</taxon>
        <taxon>Tineoidea</taxon>
        <taxon>Psychidae</taxon>
        <taxon>Oiketicinae</taxon>
        <taxon>Eumeta</taxon>
    </lineage>
</organism>
<keyword evidence="3" id="KW-1185">Reference proteome</keyword>
<name>A0A4C1UR69_EUMVA</name>
<evidence type="ECO:0000256" key="1">
    <source>
        <dbReference type="SAM" id="MobiDB-lite"/>
    </source>
</evidence>
<reference evidence="2 3" key="1">
    <citation type="journal article" date="2019" name="Commun. Biol.">
        <title>The bagworm genome reveals a unique fibroin gene that provides high tensile strength.</title>
        <authorList>
            <person name="Kono N."/>
            <person name="Nakamura H."/>
            <person name="Ohtoshi R."/>
            <person name="Tomita M."/>
            <person name="Numata K."/>
            <person name="Arakawa K."/>
        </authorList>
    </citation>
    <scope>NUCLEOTIDE SEQUENCE [LARGE SCALE GENOMIC DNA]</scope>
</reference>
<gene>
    <name evidence="2" type="ORF">EVAR_19854_1</name>
</gene>